<evidence type="ECO:0000313" key="2">
    <source>
        <dbReference type="EMBL" id="KAI0507073.1"/>
    </source>
</evidence>
<feature type="compositionally biased region" description="Low complexity" evidence="1">
    <location>
        <begin position="1"/>
        <end position="23"/>
    </location>
</feature>
<feature type="region of interest" description="Disordered" evidence="1">
    <location>
        <begin position="1"/>
        <end position="59"/>
    </location>
</feature>
<dbReference type="AlphaFoldDB" id="A0A8T3B6N9"/>
<dbReference type="EMBL" id="JAGYWB010000010">
    <property type="protein sequence ID" value="KAI0507073.1"/>
    <property type="molecule type" value="Genomic_DNA"/>
</dbReference>
<dbReference type="Proteomes" id="UP000829196">
    <property type="component" value="Unassembled WGS sequence"/>
</dbReference>
<sequence length="59" mass="6255">MEDSLPGRGVRVQVRQVGGESVEGVGGRGPRGTPGSRQREIGEGGRTEKNPKRGRTIRG</sequence>
<protein>
    <submittedName>
        <fullName evidence="2">Uncharacterized protein</fullName>
    </submittedName>
</protein>
<name>A0A8T3B6N9_DENNO</name>
<reference evidence="2" key="1">
    <citation type="journal article" date="2022" name="Front. Genet.">
        <title>Chromosome-Scale Assembly of the Dendrobium nobile Genome Provides Insights Into the Molecular Mechanism of the Biosynthesis of the Medicinal Active Ingredient of Dendrobium.</title>
        <authorList>
            <person name="Xu Q."/>
            <person name="Niu S.-C."/>
            <person name="Li K.-L."/>
            <person name="Zheng P.-J."/>
            <person name="Zhang X.-J."/>
            <person name="Jia Y."/>
            <person name="Liu Y."/>
            <person name="Niu Y.-X."/>
            <person name="Yu L.-H."/>
            <person name="Chen D.-F."/>
            <person name="Zhang G.-Q."/>
        </authorList>
    </citation>
    <scope>NUCLEOTIDE SEQUENCE</scope>
    <source>
        <tissue evidence="2">Leaf</tissue>
    </source>
</reference>
<keyword evidence="3" id="KW-1185">Reference proteome</keyword>
<organism evidence="2 3">
    <name type="scientific">Dendrobium nobile</name>
    <name type="common">Orchid</name>
    <dbReference type="NCBI Taxonomy" id="94219"/>
    <lineage>
        <taxon>Eukaryota</taxon>
        <taxon>Viridiplantae</taxon>
        <taxon>Streptophyta</taxon>
        <taxon>Embryophyta</taxon>
        <taxon>Tracheophyta</taxon>
        <taxon>Spermatophyta</taxon>
        <taxon>Magnoliopsida</taxon>
        <taxon>Liliopsida</taxon>
        <taxon>Asparagales</taxon>
        <taxon>Orchidaceae</taxon>
        <taxon>Epidendroideae</taxon>
        <taxon>Malaxideae</taxon>
        <taxon>Dendrobiinae</taxon>
        <taxon>Dendrobium</taxon>
    </lineage>
</organism>
<evidence type="ECO:0000256" key="1">
    <source>
        <dbReference type="SAM" id="MobiDB-lite"/>
    </source>
</evidence>
<accession>A0A8T3B6N9</accession>
<evidence type="ECO:0000313" key="3">
    <source>
        <dbReference type="Proteomes" id="UP000829196"/>
    </source>
</evidence>
<feature type="compositionally biased region" description="Basic and acidic residues" evidence="1">
    <location>
        <begin position="37"/>
        <end position="51"/>
    </location>
</feature>
<proteinExistence type="predicted"/>
<gene>
    <name evidence="2" type="ORF">KFK09_013191</name>
</gene>
<comment type="caution">
    <text evidence="2">The sequence shown here is derived from an EMBL/GenBank/DDBJ whole genome shotgun (WGS) entry which is preliminary data.</text>
</comment>